<protein>
    <submittedName>
        <fullName evidence="2">N-acetyltransferase domain-containing protein</fullName>
    </submittedName>
</protein>
<dbReference type="EnsemblMetazoa" id="AFUN003183-RA">
    <property type="protein sequence ID" value="AFUN003183-PA"/>
    <property type="gene ID" value="AFUN003183"/>
</dbReference>
<organism evidence="2">
    <name type="scientific">Anopheles funestus</name>
    <name type="common">African malaria mosquito</name>
    <dbReference type="NCBI Taxonomy" id="62324"/>
    <lineage>
        <taxon>Eukaryota</taxon>
        <taxon>Metazoa</taxon>
        <taxon>Ecdysozoa</taxon>
        <taxon>Arthropoda</taxon>
        <taxon>Hexapoda</taxon>
        <taxon>Insecta</taxon>
        <taxon>Pterygota</taxon>
        <taxon>Neoptera</taxon>
        <taxon>Endopterygota</taxon>
        <taxon>Diptera</taxon>
        <taxon>Nematocera</taxon>
        <taxon>Culicoidea</taxon>
        <taxon>Culicidae</taxon>
        <taxon>Anophelinae</taxon>
        <taxon>Anopheles</taxon>
    </lineage>
</organism>
<dbReference type="PANTHER" id="PTHR20958">
    <property type="entry name" value="GLYCINE N-ACYLTRANSFERASE-LIKE PROTEIN"/>
    <property type="match status" value="1"/>
</dbReference>
<dbReference type="VEuPathDB" id="VectorBase:AFUN2_013276"/>
<dbReference type="InterPro" id="IPR000182">
    <property type="entry name" value="GNAT_dom"/>
</dbReference>
<feature type="domain" description="N-acetyltransferase" evidence="1">
    <location>
        <begin position="164"/>
        <end position="296"/>
    </location>
</feature>
<dbReference type="Gene3D" id="3.40.630.30">
    <property type="match status" value="1"/>
</dbReference>
<dbReference type="Pfam" id="PF08445">
    <property type="entry name" value="FR47"/>
    <property type="match status" value="1"/>
</dbReference>
<dbReference type="PROSITE" id="PS51186">
    <property type="entry name" value="GNAT"/>
    <property type="match status" value="1"/>
</dbReference>
<proteinExistence type="predicted"/>
<evidence type="ECO:0000259" key="1">
    <source>
        <dbReference type="PROSITE" id="PS51186"/>
    </source>
</evidence>
<sequence length="341" mass="39272">MEIVPEGNNFVIVKESELPAMMEELEKYFPHSLKFHQTIKTYLTDRVWRFQFYRAKTWPLDPVCLHFPGCTYTPDNRTNESVGIFCPPDKLERMDLIKEEDILFEWHSPLYMNFTHVGIMFKMEEIYRDKVNGKLDGHIYGDIYVHECPAELDLTLEPLAANEVIMKPLCIDDVKDIHDLYPAGDIESLELFEKLVRQLPGFGVFNQSDNELAAWSLQSYYGGMFSMQTKPKFRRKGYGIQLAQSLTKLVIQRGYIPFVVIRPENDASRGLYMKLGFRKAFESVRGTFVPFAGENHSQIGLPTDVQSEISTDDISRNQHCTMEPSVEVTNGIAADKENNIC</sequence>
<accession>A0A182RAG9</accession>
<name>A0A182RAG9_ANOFN</name>
<dbReference type="InterPro" id="IPR013653">
    <property type="entry name" value="GCN5-like_dom"/>
</dbReference>
<dbReference type="STRING" id="62324.A0A182RAG9"/>
<dbReference type="PANTHER" id="PTHR20958:SF9">
    <property type="entry name" value="RE58324P"/>
    <property type="match status" value="1"/>
</dbReference>
<dbReference type="SUPFAM" id="SSF55729">
    <property type="entry name" value="Acyl-CoA N-acyltransferases (Nat)"/>
    <property type="match status" value="1"/>
</dbReference>
<dbReference type="AlphaFoldDB" id="A0A182RAG9"/>
<evidence type="ECO:0000313" key="2">
    <source>
        <dbReference type="EnsemblMetazoa" id="AFUN003183-PA"/>
    </source>
</evidence>
<dbReference type="GO" id="GO:0016747">
    <property type="term" value="F:acyltransferase activity, transferring groups other than amino-acyl groups"/>
    <property type="evidence" value="ECO:0007669"/>
    <property type="project" value="InterPro"/>
</dbReference>
<dbReference type="VEuPathDB" id="VectorBase:AFUN003183"/>
<reference evidence="2" key="1">
    <citation type="submission" date="2020-05" db="UniProtKB">
        <authorList>
            <consortium name="EnsemblMetazoa"/>
        </authorList>
    </citation>
    <scope>IDENTIFICATION</scope>
    <source>
        <strain evidence="2">FUMOZ</strain>
    </source>
</reference>
<dbReference type="InterPro" id="IPR053225">
    <property type="entry name" value="Acyl-CoA_N-acyltransferase"/>
</dbReference>
<dbReference type="InterPro" id="IPR016181">
    <property type="entry name" value="Acyl_CoA_acyltransferase"/>
</dbReference>